<evidence type="ECO:0000313" key="4">
    <source>
        <dbReference type="EMBL" id="WOL18759.1"/>
    </source>
</evidence>
<dbReference type="PANTHER" id="PTHR23509">
    <property type="entry name" value="PA-PL1 PHOSPHOLIPASE FAMILY"/>
    <property type="match status" value="1"/>
</dbReference>
<feature type="chain" id="PRO_5042970367" evidence="2">
    <location>
        <begin position="22"/>
        <end position="357"/>
    </location>
</feature>
<reference evidence="4 5" key="1">
    <citation type="submission" date="2023-10" db="EMBL/GenBank/DDBJ databases">
        <title>Chromosome-scale genome assembly provides insights into flower coloration mechanisms of Canna indica.</title>
        <authorList>
            <person name="Li C."/>
        </authorList>
    </citation>
    <scope>NUCLEOTIDE SEQUENCE [LARGE SCALE GENOMIC DNA]</scope>
    <source>
        <tissue evidence="4">Flower</tissue>
    </source>
</reference>
<keyword evidence="2" id="KW-0732">Signal</keyword>
<dbReference type="Proteomes" id="UP001327560">
    <property type="component" value="Chromosome 9"/>
</dbReference>
<dbReference type="PANTHER" id="PTHR23509:SF10">
    <property type="entry name" value="LD21067P"/>
    <property type="match status" value="1"/>
</dbReference>
<dbReference type="SMART" id="SM01127">
    <property type="entry name" value="DDHD"/>
    <property type="match status" value="1"/>
</dbReference>
<feature type="domain" description="DDHD" evidence="3">
    <location>
        <begin position="99"/>
        <end position="296"/>
    </location>
</feature>
<dbReference type="Pfam" id="PF02862">
    <property type="entry name" value="DDHD"/>
    <property type="match status" value="2"/>
</dbReference>
<keyword evidence="5" id="KW-1185">Reference proteome</keyword>
<dbReference type="PROSITE" id="PS51043">
    <property type="entry name" value="DDHD"/>
    <property type="match status" value="1"/>
</dbReference>
<evidence type="ECO:0000259" key="3">
    <source>
        <dbReference type="PROSITE" id="PS51043"/>
    </source>
</evidence>
<dbReference type="GO" id="GO:0046872">
    <property type="term" value="F:metal ion binding"/>
    <property type="evidence" value="ECO:0007669"/>
    <property type="project" value="InterPro"/>
</dbReference>
<evidence type="ECO:0000256" key="1">
    <source>
        <dbReference type="SAM" id="MobiDB-lite"/>
    </source>
</evidence>
<accession>A0AAQ3L1X7</accession>
<dbReference type="InterPro" id="IPR058055">
    <property type="entry name" value="PA-PLA1"/>
</dbReference>
<evidence type="ECO:0000256" key="2">
    <source>
        <dbReference type="SAM" id="SignalP"/>
    </source>
</evidence>
<feature type="signal peptide" evidence="2">
    <location>
        <begin position="1"/>
        <end position="21"/>
    </location>
</feature>
<feature type="region of interest" description="Disordered" evidence="1">
    <location>
        <begin position="300"/>
        <end position="321"/>
    </location>
</feature>
<name>A0AAQ3L1X7_9LILI</name>
<dbReference type="InterPro" id="IPR004177">
    <property type="entry name" value="DDHD_dom"/>
</dbReference>
<protein>
    <submittedName>
        <fullName evidence="4">Phospholipase SGR2-like isoform X2</fullName>
    </submittedName>
</protein>
<gene>
    <name evidence="4" type="ORF">Cni_G27556</name>
</gene>
<dbReference type="AlphaFoldDB" id="A0AAQ3L1X7"/>
<dbReference type="EMBL" id="CP136898">
    <property type="protein sequence ID" value="WOL18759.1"/>
    <property type="molecule type" value="Genomic_DNA"/>
</dbReference>
<proteinExistence type="predicted"/>
<dbReference type="GO" id="GO:0005737">
    <property type="term" value="C:cytoplasm"/>
    <property type="evidence" value="ECO:0007669"/>
    <property type="project" value="TreeGrafter"/>
</dbReference>
<dbReference type="GO" id="GO:0004620">
    <property type="term" value="F:phospholipase activity"/>
    <property type="evidence" value="ECO:0007669"/>
    <property type="project" value="TreeGrafter"/>
</dbReference>
<organism evidence="4 5">
    <name type="scientific">Canna indica</name>
    <name type="common">Indian-shot</name>
    <dbReference type="NCBI Taxonomy" id="4628"/>
    <lineage>
        <taxon>Eukaryota</taxon>
        <taxon>Viridiplantae</taxon>
        <taxon>Streptophyta</taxon>
        <taxon>Embryophyta</taxon>
        <taxon>Tracheophyta</taxon>
        <taxon>Spermatophyta</taxon>
        <taxon>Magnoliopsida</taxon>
        <taxon>Liliopsida</taxon>
        <taxon>Zingiberales</taxon>
        <taxon>Cannaceae</taxon>
        <taxon>Canna</taxon>
    </lineage>
</organism>
<sequence>MTGIVMAFLFLPLEIFWKVLLWNSNNLHQVKSLKAEVADLRKNCCLTSCHHNHDDGSCDEVEHGKGQMIKSPTSLSSKNSSAQDDHLTRYTPYIKYTRLDFKVDTFFAVGSPLGVFLALRNVRIGVGRGHSYWGDEKISEKMPSCRRMFNIFHPFDPVAYRVEALVCKEYISKNPALIPYHRGGKRLHVGFQDFTEDVAARSQAIMSRLNSLRVKVASSLKLQNKDGTSETVEEETKERSYGSFMMERMTGCEDGRIDYAIQEETFQHPYLSAIASHTSYWRDKDTALFILNHLYHYIPEEPSTDDETNPESNSGCGRRHTKLYERDVMEEETPLTFHETQLVREFSRKLKKAMKSS</sequence>
<evidence type="ECO:0000313" key="5">
    <source>
        <dbReference type="Proteomes" id="UP001327560"/>
    </source>
</evidence>